<organism evidence="9 10">
    <name type="scientific">Citrobacter braakii</name>
    <dbReference type="NCBI Taxonomy" id="57706"/>
    <lineage>
        <taxon>Bacteria</taxon>
        <taxon>Pseudomonadati</taxon>
        <taxon>Pseudomonadota</taxon>
        <taxon>Gammaproteobacteria</taxon>
        <taxon>Enterobacterales</taxon>
        <taxon>Enterobacteriaceae</taxon>
        <taxon>Citrobacter</taxon>
        <taxon>Citrobacter freundii complex</taxon>
    </lineage>
</organism>
<evidence type="ECO:0000256" key="3">
    <source>
        <dbReference type="ARBA" id="ARBA00022603"/>
    </source>
</evidence>
<evidence type="ECO:0000256" key="8">
    <source>
        <dbReference type="RuleBase" id="RU361257"/>
    </source>
</evidence>
<keyword evidence="3 8" id="KW-0489">Methyltransferase</keyword>
<dbReference type="InterPro" id="IPR012327">
    <property type="entry name" value="MeTrfase_D12"/>
</dbReference>
<dbReference type="EC" id="2.1.1.72" evidence="2 8"/>
<sequence>MIRSLVKWPGGKGRVMPDLLPILPKADCLVEPFVGGASVFLNTEYRRYILGDINPDLINLYRQIARWPDVVIDYARYLFKAYGDKDGYQWVRDDFNDRAHDILSSRNVFENGPDTGKIVRAAQFLYLNRHGYNGVVRYNQQGGYNVPFGRHKTPPYFPEEQIRLFSEKANDTKAIFVCCDFQSTLKIMIGSDAVIYCDPPYLPASDTANFTQYHTAPFGIKEHRQLAAALLDINRLTGSPVILSNSDTPATREIYHSFNFQEISVNRSVSTNAITRGAASEVIGVLPVCDGCGRYEGGHCAKCCPGIAACEEGWSFDCRGSCDICEPFDNPETW</sequence>
<accession>A0AA44RG87</accession>
<dbReference type="GO" id="GO:0009307">
    <property type="term" value="P:DNA restriction-modification system"/>
    <property type="evidence" value="ECO:0007669"/>
    <property type="project" value="InterPro"/>
</dbReference>
<dbReference type="Gene3D" id="3.40.50.150">
    <property type="entry name" value="Vaccinia Virus protein VP39"/>
    <property type="match status" value="1"/>
</dbReference>
<dbReference type="PANTHER" id="PTHR30481">
    <property type="entry name" value="DNA ADENINE METHYLASE"/>
    <property type="match status" value="1"/>
</dbReference>
<comment type="similarity">
    <text evidence="1 8">Belongs to the N(4)/N(6)-methyltransferase family.</text>
</comment>
<evidence type="ECO:0000256" key="5">
    <source>
        <dbReference type="ARBA" id="ARBA00022691"/>
    </source>
</evidence>
<proteinExistence type="inferred from homology"/>
<evidence type="ECO:0000256" key="7">
    <source>
        <dbReference type="PIRSR" id="PIRSR000398-1"/>
    </source>
</evidence>
<dbReference type="GO" id="GO:1904047">
    <property type="term" value="F:S-adenosyl-L-methionine binding"/>
    <property type="evidence" value="ECO:0007669"/>
    <property type="project" value="TreeGrafter"/>
</dbReference>
<evidence type="ECO:0000256" key="6">
    <source>
        <dbReference type="ARBA" id="ARBA00047942"/>
    </source>
</evidence>
<feature type="binding site" evidence="7">
    <location>
        <position position="12"/>
    </location>
    <ligand>
        <name>S-adenosyl-L-methionine</name>
        <dbReference type="ChEBI" id="CHEBI:59789"/>
    </ligand>
</feature>
<dbReference type="InterPro" id="IPR029063">
    <property type="entry name" value="SAM-dependent_MTases_sf"/>
</dbReference>
<dbReference type="Proteomes" id="UP000185597">
    <property type="component" value="Unassembled WGS sequence"/>
</dbReference>
<dbReference type="InterPro" id="IPR012263">
    <property type="entry name" value="M_m6A_EcoRV"/>
</dbReference>
<dbReference type="GO" id="GO:0009007">
    <property type="term" value="F:site-specific DNA-methyltransferase (adenine-specific) activity"/>
    <property type="evidence" value="ECO:0007669"/>
    <property type="project" value="UniProtKB-UniRule"/>
</dbReference>
<dbReference type="NCBIfam" id="TIGR00571">
    <property type="entry name" value="dam"/>
    <property type="match status" value="1"/>
</dbReference>
<evidence type="ECO:0000313" key="10">
    <source>
        <dbReference type="Proteomes" id="UP000185597"/>
    </source>
</evidence>
<dbReference type="PROSITE" id="PS00092">
    <property type="entry name" value="N6_MTASE"/>
    <property type="match status" value="1"/>
</dbReference>
<dbReference type="GO" id="GO:0043565">
    <property type="term" value="F:sequence-specific DNA binding"/>
    <property type="evidence" value="ECO:0007669"/>
    <property type="project" value="TreeGrafter"/>
</dbReference>
<dbReference type="InterPro" id="IPR002052">
    <property type="entry name" value="DNA_methylase_N6_adenine_CS"/>
</dbReference>
<evidence type="ECO:0000313" key="9">
    <source>
        <dbReference type="EMBL" id="OLY68182.1"/>
    </source>
</evidence>
<dbReference type="GO" id="GO:0006298">
    <property type="term" value="P:mismatch repair"/>
    <property type="evidence" value="ECO:0007669"/>
    <property type="project" value="TreeGrafter"/>
</dbReference>
<dbReference type="PRINTS" id="PR00505">
    <property type="entry name" value="D12N6MTFRASE"/>
</dbReference>
<dbReference type="SUPFAM" id="SSF53335">
    <property type="entry name" value="S-adenosyl-L-methionine-dependent methyltransferases"/>
    <property type="match status" value="1"/>
</dbReference>
<keyword evidence="4 8" id="KW-0808">Transferase</keyword>
<gene>
    <name evidence="9" type="ORF">BWD41_15395</name>
</gene>
<evidence type="ECO:0000256" key="4">
    <source>
        <dbReference type="ARBA" id="ARBA00022679"/>
    </source>
</evidence>
<reference evidence="9 10" key="1">
    <citation type="submission" date="2017-01" db="EMBL/GenBank/DDBJ databases">
        <title>First report of the plasmid-mediated mcr-1 gene in Citrobacter freudii.</title>
        <authorList>
            <person name="Liu J."/>
            <person name="Yang Y."/>
            <person name="Li Y."/>
            <person name="Liu D."/>
            <person name="Tuo H."/>
            <person name="Davis M."/>
            <person name="Zhang A."/>
        </authorList>
    </citation>
    <scope>NUCLEOTIDE SEQUENCE [LARGE SCALE GENOMIC DNA]</scope>
    <source>
        <strain evidence="9 10">SCC4</strain>
    </source>
</reference>
<evidence type="ECO:0000256" key="2">
    <source>
        <dbReference type="ARBA" id="ARBA00011900"/>
    </source>
</evidence>
<feature type="binding site" evidence="7">
    <location>
        <position position="8"/>
    </location>
    <ligand>
        <name>S-adenosyl-L-methionine</name>
        <dbReference type="ChEBI" id="CHEBI:59789"/>
    </ligand>
</feature>
<dbReference type="PIRSF" id="PIRSF000398">
    <property type="entry name" value="M_m6A_EcoRV"/>
    <property type="match status" value="1"/>
</dbReference>
<dbReference type="GO" id="GO:0032259">
    <property type="term" value="P:methylation"/>
    <property type="evidence" value="ECO:0007669"/>
    <property type="project" value="UniProtKB-KW"/>
</dbReference>
<evidence type="ECO:0000256" key="1">
    <source>
        <dbReference type="ARBA" id="ARBA00006594"/>
    </source>
</evidence>
<dbReference type="AlphaFoldDB" id="A0AA44RG87"/>
<feature type="binding site" evidence="7">
    <location>
        <position position="52"/>
    </location>
    <ligand>
        <name>S-adenosyl-L-methionine</name>
        <dbReference type="ChEBI" id="CHEBI:59789"/>
    </ligand>
</feature>
<comment type="caution">
    <text evidence="9">The sequence shown here is derived from an EMBL/GenBank/DDBJ whole genome shotgun (WGS) entry which is preliminary data.</text>
</comment>
<dbReference type="Pfam" id="PF02086">
    <property type="entry name" value="MethyltransfD12"/>
    <property type="match status" value="1"/>
</dbReference>
<dbReference type="RefSeq" id="WP_075848297.1">
    <property type="nucleotide sequence ID" value="NZ_MTCP01000007.1"/>
</dbReference>
<comment type="catalytic activity">
    <reaction evidence="6 8">
        <text>a 2'-deoxyadenosine in DNA + S-adenosyl-L-methionine = an N(6)-methyl-2'-deoxyadenosine in DNA + S-adenosyl-L-homocysteine + H(+)</text>
        <dbReference type="Rhea" id="RHEA:15197"/>
        <dbReference type="Rhea" id="RHEA-COMP:12418"/>
        <dbReference type="Rhea" id="RHEA-COMP:12419"/>
        <dbReference type="ChEBI" id="CHEBI:15378"/>
        <dbReference type="ChEBI" id="CHEBI:57856"/>
        <dbReference type="ChEBI" id="CHEBI:59789"/>
        <dbReference type="ChEBI" id="CHEBI:90615"/>
        <dbReference type="ChEBI" id="CHEBI:90616"/>
        <dbReference type="EC" id="2.1.1.72"/>
    </reaction>
</comment>
<keyword evidence="5 8" id="KW-0949">S-adenosyl-L-methionine</keyword>
<name>A0AA44RG87_CITBR</name>
<feature type="binding site" evidence="7">
    <location>
        <position position="198"/>
    </location>
    <ligand>
        <name>S-adenosyl-L-methionine</name>
        <dbReference type="ChEBI" id="CHEBI:59789"/>
    </ligand>
</feature>
<dbReference type="PANTHER" id="PTHR30481:SF3">
    <property type="entry name" value="DNA ADENINE METHYLASE"/>
    <property type="match status" value="1"/>
</dbReference>
<protein>
    <recommendedName>
        <fullName evidence="2 8">Site-specific DNA-methyltransferase (adenine-specific)</fullName>
        <ecNumber evidence="2 8">2.1.1.72</ecNumber>
    </recommendedName>
</protein>
<dbReference type="Gene3D" id="1.10.1020.10">
    <property type="entry name" value="Adenine-specific Methyltransferase, Domain 2"/>
    <property type="match status" value="1"/>
</dbReference>
<dbReference type="InterPro" id="IPR023095">
    <property type="entry name" value="Ade_MeTrfase_dom_2"/>
</dbReference>
<dbReference type="EMBL" id="MTCP01000007">
    <property type="protein sequence ID" value="OLY68182.1"/>
    <property type="molecule type" value="Genomic_DNA"/>
</dbReference>